<evidence type="ECO:0000313" key="1">
    <source>
        <dbReference type="EMBL" id="WOB77675.1"/>
    </source>
</evidence>
<dbReference type="Proteomes" id="UP001302493">
    <property type="component" value="Chromosome"/>
</dbReference>
<protein>
    <submittedName>
        <fullName evidence="1">PQQ-binding-like beta-propeller repeat protein</fullName>
    </submittedName>
</protein>
<organism evidence="1 2">
    <name type="scientific">Brevundimonas nasdae</name>
    <dbReference type="NCBI Taxonomy" id="172043"/>
    <lineage>
        <taxon>Bacteria</taxon>
        <taxon>Pseudomonadati</taxon>
        <taxon>Pseudomonadota</taxon>
        <taxon>Alphaproteobacteria</taxon>
        <taxon>Caulobacterales</taxon>
        <taxon>Caulobacteraceae</taxon>
        <taxon>Brevundimonas</taxon>
    </lineage>
</organism>
<proteinExistence type="predicted"/>
<keyword evidence="2" id="KW-1185">Reference proteome</keyword>
<name>A0ACD4VJA4_9CAUL</name>
<sequence length="657" mass="70044">MTTAAMTRPCRIAGLGLAALLMSGASALAQTTERDQWRSYGQNPGSTNFSPLTQITPDNVATLKRAWTFNYGGGTDDNGDRGLDYRWEVTPLIIDGVMYVSTPTNPAKPDLKSTVTALEPETGKVLWKYESPRNIHGRGLAYWPGEGDVGPRLFFATDQGYLMALDMKTGQVAAGFGQDGAIDAYEGVASETVGESRRDTWTIPNPASIYKNLVITGSRPGEAGPPGPRGDIRAWDARTGALVWSFHTVPQPGEANHETYTGDEWKDRSGANVWSTMTVDEANGIVFAPVGDLNGRAAGPELYSNSLLALDAATGELKWFKQITHKDLWDWDMPTPPVLVDFKAADGTTTPAIALTGKQSLLFVFDRLTGRPLHEVTEQPTPRSDDPNDQAWPTQPIPARPGPLARTTMTRDEIPNITPEQYAYCTTFWDQNNIKVTGLYGRPSLTTGTLSFPSTLGGPNWGGPSYSPQSGLFIVNVQNMGQYRAAGPAGAGFMPRPRGAAPAPGAGGAAAAPPAIVQSGFNYRVDANTVLPCTPTPWGELVAVDINKGEIVWRAPLGSTPGLGDAGAETGSRNLGGNIQTASGLAFIGASNDRQFRAFDTRTGRQLWSVELEASAHSTPITYLGKDGKQYVVVVGAGGTAVGSKHMSDTLNAFVLP</sequence>
<evidence type="ECO:0000313" key="2">
    <source>
        <dbReference type="Proteomes" id="UP001302493"/>
    </source>
</evidence>
<reference evidence="1" key="1">
    <citation type="submission" date="2023-03" db="EMBL/GenBank/DDBJ databases">
        <title>Genome sequence of Brevundimonas nasdae SJTX8.</title>
        <authorList>
            <person name="Liang R."/>
        </authorList>
    </citation>
    <scope>NUCLEOTIDE SEQUENCE</scope>
    <source>
        <strain evidence="1">X8</strain>
    </source>
</reference>
<gene>
    <name evidence="1" type="ORF">PZA08_10050</name>
</gene>
<accession>A0ACD4VJA4</accession>
<dbReference type="EMBL" id="CP119180">
    <property type="protein sequence ID" value="WOB77675.1"/>
    <property type="molecule type" value="Genomic_DNA"/>
</dbReference>